<accession>A0A078JR22</accession>
<gene>
    <name evidence="1" type="primary">BnaUnng03600D</name>
    <name evidence="1" type="ORF">GSBRNA2T00095990001</name>
</gene>
<reference evidence="1" key="2">
    <citation type="submission" date="2014-06" db="EMBL/GenBank/DDBJ databases">
        <authorList>
            <person name="Genoscope - CEA"/>
        </authorList>
    </citation>
    <scope>NUCLEOTIDE SEQUENCE</scope>
</reference>
<dbReference type="EMBL" id="LK040992">
    <property type="protein sequence ID" value="CDY70038.1"/>
    <property type="molecule type" value="Genomic_DNA"/>
</dbReference>
<dbReference type="PaxDb" id="3708-A0A078JR22"/>
<name>A0A078JR22_BRANA</name>
<reference evidence="1" key="1">
    <citation type="journal article" date="2014" name="Science">
        <title>Plant genetics. Early allopolyploid evolution in the post-Neolithic Brassica napus oilseed genome.</title>
        <authorList>
            <person name="Chalhoub B."/>
            <person name="Denoeud F."/>
            <person name="Liu S."/>
            <person name="Parkin I.A."/>
            <person name="Tang H."/>
            <person name="Wang X."/>
            <person name="Chiquet J."/>
            <person name="Belcram H."/>
            <person name="Tong C."/>
            <person name="Samans B."/>
            <person name="Correa M."/>
            <person name="Da Silva C."/>
            <person name="Just J."/>
            <person name="Falentin C."/>
            <person name="Koh C.S."/>
            <person name="Le Clainche I."/>
            <person name="Bernard M."/>
            <person name="Bento P."/>
            <person name="Noel B."/>
            <person name="Labadie K."/>
            <person name="Alberti A."/>
            <person name="Charles M."/>
            <person name="Arnaud D."/>
            <person name="Guo H."/>
            <person name="Daviaud C."/>
            <person name="Alamery S."/>
            <person name="Jabbari K."/>
            <person name="Zhao M."/>
            <person name="Edger P.P."/>
            <person name="Chelaifa H."/>
            <person name="Tack D."/>
            <person name="Lassalle G."/>
            <person name="Mestiri I."/>
            <person name="Schnel N."/>
            <person name="Le Paslier M.C."/>
            <person name="Fan G."/>
            <person name="Renault V."/>
            <person name="Bayer P.E."/>
            <person name="Golicz A.A."/>
            <person name="Manoli S."/>
            <person name="Lee T.H."/>
            <person name="Thi V.H."/>
            <person name="Chalabi S."/>
            <person name="Hu Q."/>
            <person name="Fan C."/>
            <person name="Tollenaere R."/>
            <person name="Lu Y."/>
            <person name="Battail C."/>
            <person name="Shen J."/>
            <person name="Sidebottom C.H."/>
            <person name="Wang X."/>
            <person name="Canaguier A."/>
            <person name="Chauveau A."/>
            <person name="Berard A."/>
            <person name="Deniot G."/>
            <person name="Guan M."/>
            <person name="Liu Z."/>
            <person name="Sun F."/>
            <person name="Lim Y.P."/>
            <person name="Lyons E."/>
            <person name="Town C.D."/>
            <person name="Bancroft I."/>
            <person name="Wang X."/>
            <person name="Meng J."/>
            <person name="Ma J."/>
            <person name="Pires J.C."/>
            <person name="King G.J."/>
            <person name="Brunel D."/>
            <person name="Delourme R."/>
            <person name="Renard M."/>
            <person name="Aury J.M."/>
            <person name="Adams K.L."/>
            <person name="Batley J."/>
            <person name="Snowdon R.J."/>
            <person name="Tost J."/>
            <person name="Edwards D."/>
            <person name="Zhou Y."/>
            <person name="Hua W."/>
            <person name="Sharpe A.G."/>
            <person name="Paterson A.H."/>
            <person name="Guan C."/>
            <person name="Wincker P."/>
        </authorList>
    </citation>
    <scope>NUCLEOTIDE SEQUENCE [LARGE SCALE GENOMIC DNA]</scope>
</reference>
<sequence>YYTTLIIACLNPKRKNQLWEAGKCATCQAGIRRLSILSRRPCYGKIFFTTSWSTCTYNLSPLSSLGSSPPSRLVVKFSLRADRFFTHNKIEEIHWCMLGPEF</sequence>
<proteinExistence type="predicted"/>
<dbReference type="Gramene" id="CDY70038">
    <property type="protein sequence ID" value="CDY70038"/>
    <property type="gene ID" value="GSBRNA2T00095990001"/>
</dbReference>
<protein>
    <submittedName>
        <fullName evidence="1">BnaUnng03600D protein</fullName>
    </submittedName>
</protein>
<feature type="non-terminal residue" evidence="1">
    <location>
        <position position="1"/>
    </location>
</feature>
<organism evidence="1">
    <name type="scientific">Brassica napus</name>
    <name type="common">Rape</name>
    <dbReference type="NCBI Taxonomy" id="3708"/>
    <lineage>
        <taxon>Eukaryota</taxon>
        <taxon>Viridiplantae</taxon>
        <taxon>Streptophyta</taxon>
        <taxon>Embryophyta</taxon>
        <taxon>Tracheophyta</taxon>
        <taxon>Spermatophyta</taxon>
        <taxon>Magnoliopsida</taxon>
        <taxon>eudicotyledons</taxon>
        <taxon>Gunneridae</taxon>
        <taxon>Pentapetalae</taxon>
        <taxon>rosids</taxon>
        <taxon>malvids</taxon>
        <taxon>Brassicales</taxon>
        <taxon>Brassicaceae</taxon>
        <taxon>Brassiceae</taxon>
        <taxon>Brassica</taxon>
    </lineage>
</organism>
<evidence type="ECO:0000313" key="1">
    <source>
        <dbReference type="EMBL" id="CDY70038.1"/>
    </source>
</evidence>
<dbReference type="AlphaFoldDB" id="A0A078JR22"/>